<dbReference type="InterPro" id="IPR016181">
    <property type="entry name" value="Acyl_CoA_acyltransferase"/>
</dbReference>
<dbReference type="InterPro" id="IPR051531">
    <property type="entry name" value="N-acetyltransferase"/>
</dbReference>
<dbReference type="RefSeq" id="WP_256303275.1">
    <property type="nucleotide sequence ID" value="NZ_JANFYS010000004.1"/>
</dbReference>
<dbReference type="Proteomes" id="UP001204562">
    <property type="component" value="Unassembled WGS sequence"/>
</dbReference>
<dbReference type="EMBL" id="JANFYS010000004">
    <property type="protein sequence ID" value="MCQ4769532.1"/>
    <property type="molecule type" value="Genomic_DNA"/>
</dbReference>
<keyword evidence="1" id="KW-0808">Transferase</keyword>
<evidence type="ECO:0000256" key="3">
    <source>
        <dbReference type="ARBA" id="ARBA00038502"/>
    </source>
</evidence>
<evidence type="ECO:0000259" key="4">
    <source>
        <dbReference type="PROSITE" id="PS51186"/>
    </source>
</evidence>
<evidence type="ECO:0000256" key="2">
    <source>
        <dbReference type="ARBA" id="ARBA00023315"/>
    </source>
</evidence>
<dbReference type="SUPFAM" id="SSF55729">
    <property type="entry name" value="Acyl-CoA N-acyltransferases (Nat)"/>
    <property type="match status" value="1"/>
</dbReference>
<evidence type="ECO:0000313" key="5">
    <source>
        <dbReference type="EMBL" id="MCQ4769532.1"/>
    </source>
</evidence>
<evidence type="ECO:0000256" key="1">
    <source>
        <dbReference type="ARBA" id="ARBA00022679"/>
    </source>
</evidence>
<dbReference type="PANTHER" id="PTHR43792:SF8">
    <property type="entry name" value="[RIBOSOMAL PROTEIN US5]-ALANINE N-ACETYLTRANSFERASE"/>
    <property type="match status" value="1"/>
</dbReference>
<gene>
    <name evidence="5" type="ORF">NE579_03495</name>
</gene>
<dbReference type="PANTHER" id="PTHR43792">
    <property type="entry name" value="GNAT FAMILY, PUTATIVE (AFU_ORTHOLOGUE AFUA_3G00765)-RELATED-RELATED"/>
    <property type="match status" value="1"/>
</dbReference>
<keyword evidence="2" id="KW-0012">Acyltransferase</keyword>
<dbReference type="GO" id="GO:0008999">
    <property type="term" value="F:protein-N-terminal-alanine acetyltransferase activity"/>
    <property type="evidence" value="ECO:0007669"/>
    <property type="project" value="TreeGrafter"/>
</dbReference>
<name>A0AAW5JIA6_9FIRM</name>
<evidence type="ECO:0000313" key="6">
    <source>
        <dbReference type="Proteomes" id="UP001204562"/>
    </source>
</evidence>
<protein>
    <submittedName>
        <fullName evidence="5">GNAT family N-acetyltransferase</fullName>
    </submittedName>
</protein>
<feature type="domain" description="N-acetyltransferase" evidence="4">
    <location>
        <begin position="9"/>
        <end position="172"/>
    </location>
</feature>
<dbReference type="AlphaFoldDB" id="A0AAW5JIA6"/>
<reference evidence="5" key="1">
    <citation type="submission" date="2022-06" db="EMBL/GenBank/DDBJ databases">
        <title>Isolation of gut microbiota from human fecal samples.</title>
        <authorList>
            <person name="Pamer E.G."/>
            <person name="Barat B."/>
            <person name="Waligurski E."/>
            <person name="Medina S."/>
            <person name="Paddock L."/>
            <person name="Mostad J."/>
        </authorList>
    </citation>
    <scope>NUCLEOTIDE SEQUENCE</scope>
    <source>
        <strain evidence="5">DFI.9.91</strain>
    </source>
</reference>
<dbReference type="GO" id="GO:0005737">
    <property type="term" value="C:cytoplasm"/>
    <property type="evidence" value="ECO:0007669"/>
    <property type="project" value="TreeGrafter"/>
</dbReference>
<dbReference type="Gene3D" id="3.40.630.30">
    <property type="match status" value="1"/>
</dbReference>
<dbReference type="Pfam" id="PF13302">
    <property type="entry name" value="Acetyltransf_3"/>
    <property type="match status" value="1"/>
</dbReference>
<comment type="similarity">
    <text evidence="3">Belongs to the acetyltransferase family. RimJ subfamily.</text>
</comment>
<dbReference type="PROSITE" id="PS51186">
    <property type="entry name" value="GNAT"/>
    <property type="match status" value="1"/>
</dbReference>
<proteinExistence type="inferred from homology"/>
<sequence length="177" mass="20462">MERLETPRLILRPFEDRDAADVFEYGRDPRVGPAAGWQPHRDQAESLAIIRTVFARPGVFALERKEDGKVIGSAGYVGRHQTLLPGPDNEIGYAMSPACWGRGLMPEAVREILRYGFEDLGLNAQWCGHYDFNDRSRRVVEKCGFRYRFTEQTWVELMGEERTELHYALTREEWQAL</sequence>
<accession>A0AAW5JIA6</accession>
<organism evidence="5 6">
    <name type="scientific">Intestinimonas massiliensis</name>
    <name type="common">ex Afouda et al. 2020</name>
    <dbReference type="NCBI Taxonomy" id="1673721"/>
    <lineage>
        <taxon>Bacteria</taxon>
        <taxon>Bacillati</taxon>
        <taxon>Bacillota</taxon>
        <taxon>Clostridia</taxon>
        <taxon>Eubacteriales</taxon>
        <taxon>Intestinimonas</taxon>
    </lineage>
</organism>
<comment type="caution">
    <text evidence="5">The sequence shown here is derived from an EMBL/GenBank/DDBJ whole genome shotgun (WGS) entry which is preliminary data.</text>
</comment>
<dbReference type="InterPro" id="IPR000182">
    <property type="entry name" value="GNAT_dom"/>
</dbReference>